<dbReference type="InterPro" id="IPR003593">
    <property type="entry name" value="AAA+_ATPase"/>
</dbReference>
<dbReference type="InterPro" id="IPR013317">
    <property type="entry name" value="DnaA_dom"/>
</dbReference>
<evidence type="ECO:0000256" key="2">
    <source>
        <dbReference type="ARBA" id="ARBA00022490"/>
    </source>
</evidence>
<dbReference type="Proteomes" id="UP000177996">
    <property type="component" value="Unassembled WGS sequence"/>
</dbReference>
<feature type="region of interest" description="Domain IV, binds dsDNA" evidence="8">
    <location>
        <begin position="333"/>
        <end position="449"/>
    </location>
</feature>
<organism evidence="14 15">
    <name type="scientific">Candidatus Lloydbacteria bacterium RIFCSPHIGHO2_02_FULL_50_13</name>
    <dbReference type="NCBI Taxonomy" id="1798661"/>
    <lineage>
        <taxon>Bacteria</taxon>
        <taxon>Candidatus Lloydiibacteriota</taxon>
    </lineage>
</organism>
<feature type="binding site" evidence="8">
    <location>
        <position position="160"/>
    </location>
    <ligand>
        <name>ATP</name>
        <dbReference type="ChEBI" id="CHEBI:30616"/>
    </ligand>
</feature>
<comment type="caution">
    <text evidence="8">Lacks conserved residue(s) required for the propagation of feature annotation.</text>
</comment>
<evidence type="ECO:0000256" key="5">
    <source>
        <dbReference type="ARBA" id="ARBA00022840"/>
    </source>
</evidence>
<dbReference type="Gene3D" id="3.30.300.180">
    <property type="match status" value="1"/>
</dbReference>
<comment type="domain">
    <text evidence="8">Domain I is involved in oligomerization and binding regulators, domain II is flexibile and of varying length in different bacteria, domain III forms the AAA+ region, while domain IV binds dsDNA.</text>
</comment>
<dbReference type="SMART" id="SM00382">
    <property type="entry name" value="AAA"/>
    <property type="match status" value="1"/>
</dbReference>
<dbReference type="InterPro" id="IPR018312">
    <property type="entry name" value="Chromosome_initiator_DnaA_CS"/>
</dbReference>
<dbReference type="GO" id="GO:0006275">
    <property type="term" value="P:regulation of DNA replication"/>
    <property type="evidence" value="ECO:0007669"/>
    <property type="project" value="UniProtKB-UniRule"/>
</dbReference>
<dbReference type="PANTHER" id="PTHR30050:SF2">
    <property type="entry name" value="CHROMOSOMAL REPLICATION INITIATOR PROTEIN DNAA"/>
    <property type="match status" value="1"/>
</dbReference>
<evidence type="ECO:0000256" key="4">
    <source>
        <dbReference type="ARBA" id="ARBA00022741"/>
    </source>
</evidence>
<accession>A0A1G2D7Z9</accession>
<dbReference type="EMBL" id="MHLL01000016">
    <property type="protein sequence ID" value="OGZ09746.1"/>
    <property type="molecule type" value="Genomic_DNA"/>
</dbReference>
<keyword evidence="7 8" id="KW-0238">DNA-binding</keyword>
<dbReference type="InterPro" id="IPR024633">
    <property type="entry name" value="DnaA_N_dom"/>
</dbReference>
<keyword evidence="3 8" id="KW-0235">DNA replication</keyword>
<dbReference type="Pfam" id="PF00308">
    <property type="entry name" value="Bac_DnaA"/>
    <property type="match status" value="1"/>
</dbReference>
<dbReference type="Pfam" id="PF11638">
    <property type="entry name" value="DnaA_N"/>
    <property type="match status" value="1"/>
</dbReference>
<feature type="domain" description="Chromosomal replication initiator DnaA C-terminal" evidence="13">
    <location>
        <begin position="359"/>
        <end position="428"/>
    </location>
</feature>
<dbReference type="Gene3D" id="1.10.8.60">
    <property type="match status" value="1"/>
</dbReference>
<evidence type="ECO:0000313" key="15">
    <source>
        <dbReference type="Proteomes" id="UP000177996"/>
    </source>
</evidence>
<feature type="region of interest" description="Domain I, interacts with DnaA modulators" evidence="8">
    <location>
        <begin position="1"/>
        <end position="87"/>
    </location>
</feature>
<dbReference type="Pfam" id="PF08299">
    <property type="entry name" value="Bac_DnaA_C"/>
    <property type="match status" value="1"/>
</dbReference>
<comment type="subunit">
    <text evidence="8">Oligomerizes as a right-handed, spiral filament on DNA at oriC.</text>
</comment>
<comment type="function">
    <text evidence="8 10">Plays an essential role in the initiation and regulation of chromosomal replication. ATP-DnaA binds to the origin of replication (oriC) to initiate formation of the DNA replication initiation complex once per cell cycle. Binds the DnaA box (a 9 base pair repeat at the origin) and separates the double-stranded (ds)DNA. Forms a right-handed helical filament on oriC DNA; dsDNA binds to the exterior of the filament while single-stranded (ss)DNA is stabiized in the filament's interior. The ATP-DnaA-oriC complex binds and stabilizes one strand of the AT-rich DNA unwinding element (DUE), permitting loading of DNA polymerase. After initiation quickly degrades to an ADP-DnaA complex that is not apt for DNA replication. Binds acidic phospholipids.</text>
</comment>
<dbReference type="GO" id="GO:0005886">
    <property type="term" value="C:plasma membrane"/>
    <property type="evidence" value="ECO:0007669"/>
    <property type="project" value="TreeGrafter"/>
</dbReference>
<dbReference type="GO" id="GO:0003688">
    <property type="term" value="F:DNA replication origin binding"/>
    <property type="evidence" value="ECO:0007669"/>
    <property type="project" value="UniProtKB-UniRule"/>
</dbReference>
<comment type="caution">
    <text evidence="14">The sequence shown here is derived from an EMBL/GenBank/DDBJ whole genome shotgun (WGS) entry which is preliminary data.</text>
</comment>
<evidence type="ECO:0000259" key="13">
    <source>
        <dbReference type="SMART" id="SM00760"/>
    </source>
</evidence>
<evidence type="ECO:0000259" key="12">
    <source>
        <dbReference type="SMART" id="SM00382"/>
    </source>
</evidence>
<evidence type="ECO:0000256" key="10">
    <source>
        <dbReference type="RuleBase" id="RU000577"/>
    </source>
</evidence>
<dbReference type="SUPFAM" id="SSF52540">
    <property type="entry name" value="P-loop containing nucleoside triphosphate hydrolases"/>
    <property type="match status" value="1"/>
</dbReference>
<dbReference type="GO" id="GO:0005737">
    <property type="term" value="C:cytoplasm"/>
    <property type="evidence" value="ECO:0007669"/>
    <property type="project" value="UniProtKB-SubCell"/>
</dbReference>
<dbReference type="GO" id="GO:0006270">
    <property type="term" value="P:DNA replication initiation"/>
    <property type="evidence" value="ECO:0007669"/>
    <property type="project" value="UniProtKB-UniRule"/>
</dbReference>
<evidence type="ECO:0000256" key="8">
    <source>
        <dbReference type="HAMAP-Rule" id="MF_00377"/>
    </source>
</evidence>
<feature type="binding site" evidence="8">
    <location>
        <position position="162"/>
    </location>
    <ligand>
        <name>ATP</name>
        <dbReference type="ChEBI" id="CHEBI:30616"/>
    </ligand>
</feature>
<evidence type="ECO:0000256" key="1">
    <source>
        <dbReference type="ARBA" id="ARBA00006583"/>
    </source>
</evidence>
<dbReference type="NCBIfam" id="TIGR00362">
    <property type="entry name" value="DnaA"/>
    <property type="match status" value="1"/>
</dbReference>
<proteinExistence type="inferred from homology"/>
<dbReference type="Gene3D" id="1.10.1750.10">
    <property type="match status" value="1"/>
</dbReference>
<dbReference type="AlphaFoldDB" id="A0A1G2D7Z9"/>
<dbReference type="PANTHER" id="PTHR30050">
    <property type="entry name" value="CHROMOSOMAL REPLICATION INITIATOR PROTEIN DNAA"/>
    <property type="match status" value="1"/>
</dbReference>
<dbReference type="GO" id="GO:0008289">
    <property type="term" value="F:lipid binding"/>
    <property type="evidence" value="ECO:0007669"/>
    <property type="project" value="UniProtKB-KW"/>
</dbReference>
<dbReference type="InterPro" id="IPR001957">
    <property type="entry name" value="Chromosome_initiator_DnaA"/>
</dbReference>
<dbReference type="GO" id="GO:0005524">
    <property type="term" value="F:ATP binding"/>
    <property type="evidence" value="ECO:0007669"/>
    <property type="project" value="UniProtKB-UniRule"/>
</dbReference>
<evidence type="ECO:0000256" key="9">
    <source>
        <dbReference type="NCBIfam" id="TIGR00362"/>
    </source>
</evidence>
<dbReference type="CDD" id="cd06571">
    <property type="entry name" value="Bac_DnaA_C"/>
    <property type="match status" value="1"/>
</dbReference>
<dbReference type="PROSITE" id="PS01008">
    <property type="entry name" value="DNAA"/>
    <property type="match status" value="1"/>
</dbReference>
<reference evidence="14 15" key="1">
    <citation type="journal article" date="2016" name="Nat. Commun.">
        <title>Thousands of microbial genomes shed light on interconnected biogeochemical processes in an aquifer system.</title>
        <authorList>
            <person name="Anantharaman K."/>
            <person name="Brown C.T."/>
            <person name="Hug L.A."/>
            <person name="Sharon I."/>
            <person name="Castelle C.J."/>
            <person name="Probst A.J."/>
            <person name="Thomas B.C."/>
            <person name="Singh A."/>
            <person name="Wilkins M.J."/>
            <person name="Karaoz U."/>
            <person name="Brodie E.L."/>
            <person name="Williams K.H."/>
            <person name="Hubbard S.S."/>
            <person name="Banfield J.F."/>
        </authorList>
    </citation>
    <scope>NUCLEOTIDE SEQUENCE [LARGE SCALE GENOMIC DNA]</scope>
</reference>
<dbReference type="InterPro" id="IPR013159">
    <property type="entry name" value="DnaA_C"/>
</dbReference>
<evidence type="ECO:0000313" key="14">
    <source>
        <dbReference type="EMBL" id="OGZ09746.1"/>
    </source>
</evidence>
<evidence type="ECO:0000256" key="7">
    <source>
        <dbReference type="ARBA" id="ARBA00023125"/>
    </source>
</evidence>
<dbReference type="FunFam" id="3.40.50.300:FF:000668">
    <property type="entry name" value="Chromosomal replication initiator protein DnaA"/>
    <property type="match status" value="1"/>
</dbReference>
<comment type="similarity">
    <text evidence="1 8 11">Belongs to the DnaA family.</text>
</comment>
<comment type="subcellular location">
    <subcellularLocation>
        <location evidence="8">Cytoplasm</location>
    </subcellularLocation>
</comment>
<keyword evidence="4 8" id="KW-0547">Nucleotide-binding</keyword>
<feature type="binding site" evidence="8">
    <location>
        <position position="163"/>
    </location>
    <ligand>
        <name>ATP</name>
        <dbReference type="ChEBI" id="CHEBI:30616"/>
    </ligand>
</feature>
<name>A0A1G2D7Z9_9BACT</name>
<keyword evidence="5 8" id="KW-0067">ATP-binding</keyword>
<evidence type="ECO:0000256" key="6">
    <source>
        <dbReference type="ARBA" id="ARBA00023121"/>
    </source>
</evidence>
<evidence type="ECO:0000256" key="3">
    <source>
        <dbReference type="ARBA" id="ARBA00022705"/>
    </source>
</evidence>
<feature type="binding site" evidence="8">
    <location>
        <position position="164"/>
    </location>
    <ligand>
        <name>ATP</name>
        <dbReference type="ChEBI" id="CHEBI:30616"/>
    </ligand>
</feature>
<feature type="domain" description="AAA+ ATPase" evidence="12">
    <location>
        <begin position="149"/>
        <end position="305"/>
    </location>
</feature>
<sequence length="449" mass="51864">MDNKELWDKTLVEIELEVSKANFSTWFKNTRIIKQEGGAVYVSVQNEFVRDWLSNKYHSTILRVLRNISPDIRGVEYVITKNEVVEHTASVIKKDIFSPFIPELPLQDTYAGKEDGLNPRYVFDAFVTGPFNELSYAAAQAVLKKPGIMYNPLFIYGATGYGKTHLIQALGNGLKKQNPGKKIQYVSSEKFSTDYVLSLGNNRVNEFKEKYRKYDVLIMDDIQFLVGKDKTQEELFHLYNALYENNKQIVFSSDKHPNYINGLEDRLKSRFGSGMIVEITMPEYESRLAILKEKLKQQQMVVPEDILQYIAETIQASIRELEGTLNLVVCQARLKNKSLSLNEVKTLIKNNAKPTKPVSIKDIVKTVTTFYNLDERFIYEKTRRKEVVKPRQVLMYILRQDFNISYPLIGQKLGGRDHTTVIHSCEKIKTDIKTDMILVQEIEQIRALF</sequence>
<dbReference type="Gene3D" id="3.40.50.300">
    <property type="entry name" value="P-loop containing nucleotide triphosphate hydrolases"/>
    <property type="match status" value="1"/>
</dbReference>
<dbReference type="SMART" id="SM00760">
    <property type="entry name" value="Bac_DnaA_C"/>
    <property type="match status" value="1"/>
</dbReference>
<evidence type="ECO:0000256" key="11">
    <source>
        <dbReference type="RuleBase" id="RU004227"/>
    </source>
</evidence>
<dbReference type="HAMAP" id="MF_00377">
    <property type="entry name" value="DnaA_bact"/>
    <property type="match status" value="1"/>
</dbReference>
<dbReference type="CDD" id="cd00009">
    <property type="entry name" value="AAA"/>
    <property type="match status" value="1"/>
</dbReference>
<dbReference type="InterPro" id="IPR010921">
    <property type="entry name" value="Trp_repressor/repl_initiator"/>
</dbReference>
<dbReference type="PRINTS" id="PR00051">
    <property type="entry name" value="DNAA"/>
</dbReference>
<dbReference type="InterPro" id="IPR020591">
    <property type="entry name" value="Chromosome_initiator_DnaA-like"/>
</dbReference>
<dbReference type="STRING" id="1798661.A3D65_05470"/>
<keyword evidence="6 8" id="KW-0446">Lipid-binding</keyword>
<dbReference type="SUPFAM" id="SSF48295">
    <property type="entry name" value="TrpR-like"/>
    <property type="match status" value="1"/>
</dbReference>
<gene>
    <name evidence="8" type="primary">dnaA</name>
    <name evidence="14" type="ORF">A3D65_05470</name>
</gene>
<protein>
    <recommendedName>
        <fullName evidence="8 9">Chromosomal replication initiator protein DnaA</fullName>
    </recommendedName>
</protein>
<keyword evidence="2 8" id="KW-0963">Cytoplasm</keyword>
<dbReference type="InterPro" id="IPR027417">
    <property type="entry name" value="P-loop_NTPase"/>
</dbReference>
<dbReference type="InterPro" id="IPR038454">
    <property type="entry name" value="DnaA_N_sf"/>
</dbReference>
<feature type="region of interest" description="Domain III, AAA+ region" evidence="8">
    <location>
        <begin position="116"/>
        <end position="332"/>
    </location>
</feature>